<dbReference type="Proteomes" id="UP000265520">
    <property type="component" value="Unassembled WGS sequence"/>
</dbReference>
<comment type="caution">
    <text evidence="1">The sequence shown here is derived from an EMBL/GenBank/DDBJ whole genome shotgun (WGS) entry which is preliminary data.</text>
</comment>
<sequence length="154" mass="17739">MSSFEIVGFTSTEKTFNVGDTTLMNNVAEVFPTTAALVCRFHVKKNVTTKCKLYCKVKDGEKVKQTDVWKNVMNSVEDVLDSPNEEAYVDVVVQFRKVCKKWPRFFSYVEETVLDTDKERVGNVWTDKFMHMGNITTNRAESSHGELKKILVRR</sequence>
<evidence type="ECO:0000313" key="2">
    <source>
        <dbReference type="Proteomes" id="UP000265520"/>
    </source>
</evidence>
<organism evidence="1 2">
    <name type="scientific">Trifolium medium</name>
    <dbReference type="NCBI Taxonomy" id="97028"/>
    <lineage>
        <taxon>Eukaryota</taxon>
        <taxon>Viridiplantae</taxon>
        <taxon>Streptophyta</taxon>
        <taxon>Embryophyta</taxon>
        <taxon>Tracheophyta</taxon>
        <taxon>Spermatophyta</taxon>
        <taxon>Magnoliopsida</taxon>
        <taxon>eudicotyledons</taxon>
        <taxon>Gunneridae</taxon>
        <taxon>Pentapetalae</taxon>
        <taxon>rosids</taxon>
        <taxon>fabids</taxon>
        <taxon>Fabales</taxon>
        <taxon>Fabaceae</taxon>
        <taxon>Papilionoideae</taxon>
        <taxon>50 kb inversion clade</taxon>
        <taxon>NPAAA clade</taxon>
        <taxon>Hologalegina</taxon>
        <taxon>IRL clade</taxon>
        <taxon>Trifolieae</taxon>
        <taxon>Trifolium</taxon>
    </lineage>
</organism>
<dbReference type="PANTHER" id="PTHR31569:SF4">
    <property type="entry name" value="SWIM-TYPE DOMAIN-CONTAINING PROTEIN"/>
    <property type="match status" value="1"/>
</dbReference>
<protein>
    <submittedName>
        <fullName evidence="1">Otubain</fullName>
    </submittedName>
</protein>
<dbReference type="AlphaFoldDB" id="A0A392MW64"/>
<dbReference type="InterPro" id="IPR052579">
    <property type="entry name" value="Zinc_finger_SWIM"/>
</dbReference>
<accession>A0A392MW64</accession>
<keyword evidence="2" id="KW-1185">Reference proteome</keyword>
<dbReference type="EMBL" id="LXQA010021164">
    <property type="protein sequence ID" value="MCH91786.1"/>
    <property type="molecule type" value="Genomic_DNA"/>
</dbReference>
<dbReference type="PANTHER" id="PTHR31569">
    <property type="entry name" value="SWIM-TYPE DOMAIN-CONTAINING PROTEIN"/>
    <property type="match status" value="1"/>
</dbReference>
<evidence type="ECO:0000313" key="1">
    <source>
        <dbReference type="EMBL" id="MCH91786.1"/>
    </source>
</evidence>
<proteinExistence type="predicted"/>
<name>A0A392MW64_9FABA</name>
<reference evidence="1 2" key="1">
    <citation type="journal article" date="2018" name="Front. Plant Sci.">
        <title>Red Clover (Trifolium pratense) and Zigzag Clover (T. medium) - A Picture of Genomic Similarities and Differences.</title>
        <authorList>
            <person name="Dluhosova J."/>
            <person name="Istvanek J."/>
            <person name="Nedelnik J."/>
            <person name="Repkova J."/>
        </authorList>
    </citation>
    <scope>NUCLEOTIDE SEQUENCE [LARGE SCALE GENOMIC DNA]</scope>
    <source>
        <strain evidence="2">cv. 10/8</strain>
        <tissue evidence="1">Leaf</tissue>
    </source>
</reference>